<evidence type="ECO:0000259" key="13">
    <source>
        <dbReference type="Pfam" id="PF03264"/>
    </source>
</evidence>
<dbReference type="GO" id="GO:0005886">
    <property type="term" value="C:plasma membrane"/>
    <property type="evidence" value="ECO:0007669"/>
    <property type="project" value="UniProtKB-SubCell"/>
</dbReference>
<evidence type="ECO:0000256" key="6">
    <source>
        <dbReference type="ARBA" id="ARBA00022692"/>
    </source>
</evidence>
<evidence type="ECO:0000256" key="12">
    <source>
        <dbReference type="SAM" id="Phobius"/>
    </source>
</evidence>
<comment type="similarity">
    <text evidence="2">Belongs to the NapC/NirT/NrfH family.</text>
</comment>
<keyword evidence="5" id="KW-0349">Heme</keyword>
<dbReference type="EMBL" id="LIWG01000021">
    <property type="protein sequence ID" value="MBE3608877.1"/>
    <property type="molecule type" value="Genomic_DNA"/>
</dbReference>
<evidence type="ECO:0000313" key="14">
    <source>
        <dbReference type="EMBL" id="MBE3608877.1"/>
    </source>
</evidence>
<keyword evidence="11 12" id="KW-0472">Membrane</keyword>
<feature type="domain" description="NapC/NirT cytochrome c N-terminal" evidence="13">
    <location>
        <begin position="4"/>
        <end position="169"/>
    </location>
</feature>
<sequence>MKISKKLLALIVVISGIVGFFVVLPVHYVLEETSTDRFCGVCHEMDPMVISYQKDIHAGSGAIGVKAKCVDCHLPHDNLAKYVYQKAVNGIVEGYIHFFGDPDSINWVANLKNKEHYVFDNGCMSCHTNILDTTASSQQAQKMHAHYVKLQGSDKELKCVSCHVGVGHAHDMRNQLEYWKPSYKIYENKMLEQKIKSKQEFFKDEYEPTKQEREFLEKN</sequence>
<dbReference type="AlphaFoldDB" id="A0AAW3ZW03"/>
<keyword evidence="6 12" id="KW-0812">Transmembrane</keyword>
<accession>A0AAW3ZW03</accession>
<reference evidence="14 15" key="1">
    <citation type="submission" date="2015-08" db="EMBL/GenBank/DDBJ databases">
        <title>Comparative genomics of the Campylobacter concisus group.</title>
        <authorList>
            <person name="Yee E."/>
            <person name="Chapman M.H."/>
            <person name="Huynh S."/>
            <person name="Bono J.L."/>
            <person name="On S.L."/>
            <person name="St Leger J."/>
            <person name="Foster G."/>
            <person name="Parker C.T."/>
            <person name="Miller W.G."/>
        </authorList>
    </citation>
    <scope>NUCLEOTIDE SEQUENCE [LARGE SCALE GENOMIC DNA]</scope>
    <source>
        <strain evidence="14 15">RM9337</strain>
    </source>
</reference>
<keyword evidence="7" id="KW-0479">Metal-binding</keyword>
<keyword evidence="15" id="KW-1185">Reference proteome</keyword>
<dbReference type="Proteomes" id="UP000650616">
    <property type="component" value="Unassembled WGS sequence"/>
</dbReference>
<proteinExistence type="inferred from homology"/>
<keyword evidence="9 12" id="KW-1133">Transmembrane helix</keyword>
<organism evidence="14 15">
    <name type="scientific">Campylobacter californiensis</name>
    <dbReference type="NCBI Taxonomy" id="1032243"/>
    <lineage>
        <taxon>Bacteria</taxon>
        <taxon>Pseudomonadati</taxon>
        <taxon>Campylobacterota</taxon>
        <taxon>Epsilonproteobacteria</taxon>
        <taxon>Campylobacterales</taxon>
        <taxon>Campylobacteraceae</taxon>
        <taxon>Campylobacter</taxon>
    </lineage>
</organism>
<evidence type="ECO:0000256" key="7">
    <source>
        <dbReference type="ARBA" id="ARBA00022723"/>
    </source>
</evidence>
<evidence type="ECO:0000256" key="5">
    <source>
        <dbReference type="ARBA" id="ARBA00022617"/>
    </source>
</evidence>
<feature type="transmembrane region" description="Helical" evidence="12">
    <location>
        <begin position="7"/>
        <end position="30"/>
    </location>
</feature>
<comment type="caution">
    <text evidence="14">The sequence shown here is derived from an EMBL/GenBank/DDBJ whole genome shotgun (WGS) entry which is preliminary data.</text>
</comment>
<evidence type="ECO:0000256" key="9">
    <source>
        <dbReference type="ARBA" id="ARBA00022989"/>
    </source>
</evidence>
<dbReference type="GO" id="GO:0009055">
    <property type="term" value="F:electron transfer activity"/>
    <property type="evidence" value="ECO:0007669"/>
    <property type="project" value="TreeGrafter"/>
</dbReference>
<evidence type="ECO:0000256" key="4">
    <source>
        <dbReference type="ARBA" id="ARBA00022475"/>
    </source>
</evidence>
<dbReference type="InterPro" id="IPR038266">
    <property type="entry name" value="NapC/NirT_cytc_sf"/>
</dbReference>
<dbReference type="SUPFAM" id="SSF48695">
    <property type="entry name" value="Multiheme cytochromes"/>
    <property type="match status" value="1"/>
</dbReference>
<dbReference type="Gene3D" id="1.10.3820.10">
    <property type="entry name" value="Di-heme elbow motif domain"/>
    <property type="match status" value="1"/>
</dbReference>
<comment type="subcellular location">
    <subcellularLocation>
        <location evidence="1">Cell membrane</location>
    </subcellularLocation>
</comment>
<evidence type="ECO:0000256" key="2">
    <source>
        <dbReference type="ARBA" id="ARBA00007395"/>
    </source>
</evidence>
<gene>
    <name evidence="14" type="ORF">CCAL9337_09155</name>
</gene>
<dbReference type="GO" id="GO:0046872">
    <property type="term" value="F:metal ion binding"/>
    <property type="evidence" value="ECO:0007669"/>
    <property type="project" value="UniProtKB-KW"/>
</dbReference>
<keyword evidence="4" id="KW-1003">Cell membrane</keyword>
<dbReference type="RefSeq" id="WP_170000611.1">
    <property type="nucleotide sequence ID" value="NZ_JADBHR010000042.1"/>
</dbReference>
<dbReference type="GO" id="GO:0009061">
    <property type="term" value="P:anaerobic respiration"/>
    <property type="evidence" value="ECO:0007669"/>
    <property type="project" value="TreeGrafter"/>
</dbReference>
<evidence type="ECO:0000256" key="8">
    <source>
        <dbReference type="ARBA" id="ARBA00022982"/>
    </source>
</evidence>
<dbReference type="Pfam" id="PF03264">
    <property type="entry name" value="Cytochrom_NNT"/>
    <property type="match status" value="1"/>
</dbReference>
<evidence type="ECO:0000256" key="3">
    <source>
        <dbReference type="ARBA" id="ARBA00022448"/>
    </source>
</evidence>
<evidence type="ECO:0000256" key="11">
    <source>
        <dbReference type="ARBA" id="ARBA00023136"/>
    </source>
</evidence>
<dbReference type="PANTHER" id="PTHR30333:SF1">
    <property type="entry name" value="CYTOCHROME C-TYPE PROTEIN NAPC"/>
    <property type="match status" value="1"/>
</dbReference>
<keyword evidence="3" id="KW-0813">Transport</keyword>
<keyword evidence="10" id="KW-0408">Iron</keyword>
<evidence type="ECO:0000313" key="15">
    <source>
        <dbReference type="Proteomes" id="UP000650616"/>
    </source>
</evidence>
<dbReference type="PANTHER" id="PTHR30333">
    <property type="entry name" value="CYTOCHROME C-TYPE PROTEIN"/>
    <property type="match status" value="1"/>
</dbReference>
<name>A0AAW3ZW03_9BACT</name>
<feature type="non-terminal residue" evidence="14">
    <location>
        <position position="219"/>
    </location>
</feature>
<dbReference type="InterPro" id="IPR051174">
    <property type="entry name" value="Cytochrome_c-type_ET"/>
</dbReference>
<dbReference type="InterPro" id="IPR036280">
    <property type="entry name" value="Multihaem_cyt_sf"/>
</dbReference>
<protein>
    <submittedName>
        <fullName evidence="14">NapC/NirT family cytochrome c</fullName>
    </submittedName>
</protein>
<keyword evidence="8" id="KW-0249">Electron transport</keyword>
<dbReference type="InterPro" id="IPR005126">
    <property type="entry name" value="NapC/NirT_cyt_c_N"/>
</dbReference>
<evidence type="ECO:0000256" key="1">
    <source>
        <dbReference type="ARBA" id="ARBA00004236"/>
    </source>
</evidence>
<evidence type="ECO:0000256" key="10">
    <source>
        <dbReference type="ARBA" id="ARBA00023004"/>
    </source>
</evidence>